<dbReference type="GO" id="GO:0003676">
    <property type="term" value="F:nucleic acid binding"/>
    <property type="evidence" value="ECO:0007669"/>
    <property type="project" value="InterPro"/>
</dbReference>
<proteinExistence type="predicted"/>
<keyword evidence="1" id="KW-0175">Coiled coil</keyword>
<dbReference type="RefSeq" id="XP_022319882.1">
    <property type="nucleotide sequence ID" value="XM_022464174.1"/>
</dbReference>
<dbReference type="AlphaFoldDB" id="A0A8B8CVJ2"/>
<dbReference type="InterPro" id="IPR029684">
    <property type="entry name" value="Schlafen"/>
</dbReference>
<keyword evidence="3" id="KW-1185">Reference proteome</keyword>
<dbReference type="GeneID" id="111122397"/>
<organism evidence="3 4">
    <name type="scientific">Crassostrea virginica</name>
    <name type="common">Eastern oyster</name>
    <dbReference type="NCBI Taxonomy" id="6565"/>
    <lineage>
        <taxon>Eukaryota</taxon>
        <taxon>Metazoa</taxon>
        <taxon>Spiralia</taxon>
        <taxon>Lophotrochozoa</taxon>
        <taxon>Mollusca</taxon>
        <taxon>Bivalvia</taxon>
        <taxon>Autobranchia</taxon>
        <taxon>Pteriomorphia</taxon>
        <taxon>Ostreida</taxon>
        <taxon>Ostreoidea</taxon>
        <taxon>Ostreidae</taxon>
        <taxon>Crassostrea</taxon>
    </lineage>
</organism>
<name>A0A8B8CVJ2_CRAVI</name>
<protein>
    <submittedName>
        <fullName evidence="4">Schlafen-like protein 1</fullName>
    </submittedName>
</protein>
<accession>A0A8B8CVJ2</accession>
<dbReference type="InterPro" id="IPR038461">
    <property type="entry name" value="Schlafen_AlbA_2_dom_sf"/>
</dbReference>
<dbReference type="Proteomes" id="UP000694844">
    <property type="component" value="Chromosome 1"/>
</dbReference>
<evidence type="ECO:0000313" key="4">
    <source>
        <dbReference type="RefSeq" id="XP_022319882.1"/>
    </source>
</evidence>
<evidence type="ECO:0000313" key="3">
    <source>
        <dbReference type="Proteomes" id="UP000694844"/>
    </source>
</evidence>
<dbReference type="Gene3D" id="3.30.950.30">
    <property type="entry name" value="Schlafen, AAA domain"/>
    <property type="match status" value="1"/>
</dbReference>
<evidence type="ECO:0000256" key="1">
    <source>
        <dbReference type="SAM" id="Coils"/>
    </source>
</evidence>
<feature type="domain" description="Schlafen AlbA-2" evidence="2">
    <location>
        <begin position="168"/>
        <end position="300"/>
    </location>
</feature>
<dbReference type="KEGG" id="cvn:111122397"/>
<sequence length="351" mass="40736">MEVLNYRVVYLANLRRDISLRELTNNIYNLFSSHLGIKIVPDDIFIHTNRGRDSWCAFVNCHEEHQAEYVLDQLKSWVSRRKTRFNFNLICEVSKTLVSGYKKERRNPRRENPLLNGGTGEVNELFEVYNSNQSPSAHQEIDSCTPSTSNPENTVHGIYLEGEQLGNETRNKEFKKGGGDYLRNNLKEHVSKYVCAFLNSEGEGTLYIGVNDLGIVEGVVCPQSLEDEVRLKIDKTIKAIKPTVFPKVYDVKFTPVFIDVGVPKQDHKVIEIIVHDVGDIERLYHSPHGVFLRRDGSIQTLADPEMEEWYIQRRQRDIQKHQKEIRRLEERLQRHEDKLEKAKKSKVCVVM</sequence>
<dbReference type="PANTHER" id="PTHR12155">
    <property type="entry name" value="SCHLAFEN"/>
    <property type="match status" value="1"/>
</dbReference>
<feature type="coiled-coil region" evidence="1">
    <location>
        <begin position="311"/>
        <end position="345"/>
    </location>
</feature>
<dbReference type="InterPro" id="IPR035979">
    <property type="entry name" value="RBD_domain_sf"/>
</dbReference>
<reference evidence="3" key="1">
    <citation type="submission" date="2024-06" db="UniProtKB">
        <authorList>
            <consortium name="RefSeq"/>
        </authorList>
    </citation>
    <scope>NUCLEOTIDE SEQUENCE [LARGE SCALE GENOMIC DNA]</scope>
</reference>
<reference evidence="4" key="2">
    <citation type="submission" date="2025-08" db="UniProtKB">
        <authorList>
            <consortium name="RefSeq"/>
        </authorList>
    </citation>
    <scope>IDENTIFICATION</scope>
    <source>
        <tissue evidence="4">Whole sample</tissue>
    </source>
</reference>
<dbReference type="PANTHER" id="PTHR12155:SF48">
    <property type="entry name" value="RRM DOMAIN-CONTAINING PROTEIN"/>
    <property type="match status" value="1"/>
</dbReference>
<dbReference type="SUPFAM" id="SSF54928">
    <property type="entry name" value="RNA-binding domain, RBD"/>
    <property type="match status" value="1"/>
</dbReference>
<evidence type="ECO:0000259" key="2">
    <source>
        <dbReference type="Pfam" id="PF04326"/>
    </source>
</evidence>
<dbReference type="InterPro" id="IPR007421">
    <property type="entry name" value="Schlafen_AlbA_2_dom"/>
</dbReference>
<gene>
    <name evidence="4" type="primary">LOC111122397</name>
</gene>
<dbReference type="OrthoDB" id="5954290at2759"/>
<dbReference type="Pfam" id="PF04326">
    <property type="entry name" value="SLFN_AlbA_2"/>
    <property type="match status" value="1"/>
</dbReference>